<accession>A0A840TQZ9</accession>
<gene>
    <name evidence="2" type="ORF">HNQ92_004917</name>
</gene>
<feature type="chain" id="PRO_5032847447" evidence="1">
    <location>
        <begin position="28"/>
        <end position="370"/>
    </location>
</feature>
<keyword evidence="3" id="KW-1185">Reference proteome</keyword>
<keyword evidence="1" id="KW-0732">Signal</keyword>
<comment type="caution">
    <text evidence="2">The sequence shown here is derived from an EMBL/GenBank/DDBJ whole genome shotgun (WGS) entry which is preliminary data.</text>
</comment>
<name>A0A840TQZ9_9BACT</name>
<evidence type="ECO:0000256" key="1">
    <source>
        <dbReference type="SAM" id="SignalP"/>
    </source>
</evidence>
<dbReference type="EMBL" id="JACHGF010000011">
    <property type="protein sequence ID" value="MBB5286756.1"/>
    <property type="molecule type" value="Genomic_DNA"/>
</dbReference>
<reference evidence="2 3" key="1">
    <citation type="submission" date="2020-08" db="EMBL/GenBank/DDBJ databases">
        <title>Genomic Encyclopedia of Type Strains, Phase IV (KMG-IV): sequencing the most valuable type-strain genomes for metagenomic binning, comparative biology and taxonomic classification.</title>
        <authorList>
            <person name="Goeker M."/>
        </authorList>
    </citation>
    <scope>NUCLEOTIDE SEQUENCE [LARGE SCALE GENOMIC DNA]</scope>
    <source>
        <strain evidence="2 3">DSM 105074</strain>
    </source>
</reference>
<dbReference type="AlphaFoldDB" id="A0A840TQZ9"/>
<feature type="signal peptide" evidence="1">
    <location>
        <begin position="1"/>
        <end position="27"/>
    </location>
</feature>
<evidence type="ECO:0000313" key="2">
    <source>
        <dbReference type="EMBL" id="MBB5286756.1"/>
    </source>
</evidence>
<evidence type="ECO:0000313" key="3">
    <source>
        <dbReference type="Proteomes" id="UP000557307"/>
    </source>
</evidence>
<sequence>MLTYSRQSLRAVLILFLACLFSPSAFGQGKYLEGYLITHQKDTIRGFVKFDDWEKSPREVTFKETLAQAPQVLDISKVASFFVTSVNEKYVSKKIGLTHISDMRVYTSIPQVHTTDSTALYLQLLLDGPQAKLYKWGDEQGQKRFFVEKAGTLQELYNYQYQREVKGQIYMATLDAYKKQLQNLCSDAPAFKAAVPAYKEGALKAYLQKYNGFFSSELIAYQSDKPKTTFDVGFNAGLEQFIADARTQRASFGIAARWNLPRQHRNRFLKTTFNFTPNIPLEGTFKPGIALDIGFGSYFGSGNVRPFLSLHTGVSNHHSPAYFSGGLSWNRKLDVEVGHWGDFTSMFRKTHFFTPPRIGLHYYISTKRSR</sequence>
<dbReference type="Proteomes" id="UP000557307">
    <property type="component" value="Unassembled WGS sequence"/>
</dbReference>
<dbReference type="RefSeq" id="WP_184178189.1">
    <property type="nucleotide sequence ID" value="NZ_JACHGF010000011.1"/>
</dbReference>
<organism evidence="2 3">
    <name type="scientific">Rhabdobacter roseus</name>
    <dbReference type="NCBI Taxonomy" id="1655419"/>
    <lineage>
        <taxon>Bacteria</taxon>
        <taxon>Pseudomonadati</taxon>
        <taxon>Bacteroidota</taxon>
        <taxon>Cytophagia</taxon>
        <taxon>Cytophagales</taxon>
        <taxon>Cytophagaceae</taxon>
        <taxon>Rhabdobacter</taxon>
    </lineage>
</organism>
<protein>
    <submittedName>
        <fullName evidence="2">Uncharacterized protein</fullName>
    </submittedName>
</protein>
<proteinExistence type="predicted"/>